<dbReference type="EMBL" id="JACGDE010000009">
    <property type="protein sequence ID" value="MBA6066062.1"/>
    <property type="molecule type" value="Genomic_DNA"/>
</dbReference>
<name>A0A135NS25_9PSED</name>
<reference evidence="2 3" key="1">
    <citation type="submission" date="2020-07" db="EMBL/GenBank/DDBJ databases">
        <title>Diversity of carbapenemase encoding genes among Pseudomonas putida group clinical isolates in a tertiary Brazilian hospital.</title>
        <authorList>
            <person name="Alberto-Lei F."/>
            <person name="Nodari C.S."/>
            <person name="Streling A.P."/>
            <person name="Paulino J.T."/>
            <person name="Bessa-Neto F.O."/>
            <person name="Cayo R."/>
            <person name="Gales A.C."/>
        </authorList>
    </citation>
    <scope>NUCLEOTIDE SEQUENCE [LARGE SCALE GENOMIC DNA]</scope>
    <source>
        <strain evidence="2 3">14802</strain>
    </source>
</reference>
<comment type="caution">
    <text evidence="2">The sequence shown here is derived from an EMBL/GenBank/DDBJ whole genome shotgun (WGS) entry which is preliminary data.</text>
</comment>
<accession>A0A135NS25</accession>
<proteinExistence type="predicted"/>
<dbReference type="AlphaFoldDB" id="A0A135NS25"/>
<dbReference type="GO" id="GO:0016829">
    <property type="term" value="F:lyase activity"/>
    <property type="evidence" value="ECO:0007669"/>
    <property type="project" value="UniProtKB-KW"/>
</dbReference>
<sequence length="224" mass="24571">MAVNIDTLIITTPLAKSASDPLALEVTGAQALATLPQVVRRLDNGAVRMTAPTKGASSKSTHRTRCEWKEATYWAMNSANRHFSHQRMVLEQVNSAQKVVIAQMHVKDDDSPAIKVFWNKGRITLGFRRDFDQVTPINSEVLANVPLHTPFDITLEVSAAGAALVSATCNGRTGSTGLLQMAKTWNSRTFNFHGGVYNQVDFSDRTAPEDASVCVISQLELHHR</sequence>
<evidence type="ECO:0000259" key="1">
    <source>
        <dbReference type="Pfam" id="PF08787"/>
    </source>
</evidence>
<organism evidence="2 3">
    <name type="scientific">Pseudomonas mosselii</name>
    <dbReference type="NCBI Taxonomy" id="78327"/>
    <lineage>
        <taxon>Bacteria</taxon>
        <taxon>Pseudomonadati</taxon>
        <taxon>Pseudomonadota</taxon>
        <taxon>Gammaproteobacteria</taxon>
        <taxon>Pseudomonadales</taxon>
        <taxon>Pseudomonadaceae</taxon>
        <taxon>Pseudomonas</taxon>
    </lineage>
</organism>
<evidence type="ECO:0000313" key="2">
    <source>
        <dbReference type="EMBL" id="MBA6066062.1"/>
    </source>
</evidence>
<dbReference type="Proteomes" id="UP000541770">
    <property type="component" value="Unassembled WGS sequence"/>
</dbReference>
<dbReference type="InterPro" id="IPR014895">
    <property type="entry name" value="Alginate_lyase_2"/>
</dbReference>
<dbReference type="STRING" id="1388763.O165_005795"/>
<gene>
    <name evidence="2" type="ORF">H4C75_14995</name>
</gene>
<dbReference type="Gene3D" id="2.60.120.200">
    <property type="match status" value="1"/>
</dbReference>
<dbReference type="Pfam" id="PF08787">
    <property type="entry name" value="Alginate_lyase2"/>
    <property type="match status" value="1"/>
</dbReference>
<feature type="domain" description="Alginate lyase 2" evidence="1">
    <location>
        <begin position="3"/>
        <end position="223"/>
    </location>
</feature>
<dbReference type="SUPFAM" id="SSF49899">
    <property type="entry name" value="Concanavalin A-like lectins/glucanases"/>
    <property type="match status" value="1"/>
</dbReference>
<dbReference type="InterPro" id="IPR013320">
    <property type="entry name" value="ConA-like_dom_sf"/>
</dbReference>
<protein>
    <submittedName>
        <fullName evidence="2">Polysaccharide lyase family 7 protein</fullName>
    </submittedName>
</protein>
<dbReference type="RefSeq" id="WP_062361168.1">
    <property type="nucleotide sequence ID" value="NZ_BQIT01000019.1"/>
</dbReference>
<keyword evidence="2" id="KW-0456">Lyase</keyword>
<evidence type="ECO:0000313" key="3">
    <source>
        <dbReference type="Proteomes" id="UP000541770"/>
    </source>
</evidence>